<feature type="domain" description="FAD-binding PCMH-type" evidence="17">
    <location>
        <begin position="223"/>
        <end position="404"/>
    </location>
</feature>
<dbReference type="FunFam" id="3.30.390.50:FF:000003">
    <property type="entry name" value="Aldehyde oxidase1"/>
    <property type="match status" value="1"/>
</dbReference>
<dbReference type="FunFam" id="3.30.365.10:FF:000001">
    <property type="entry name" value="Xanthine dehydrogenase oxidase"/>
    <property type="match status" value="1"/>
</dbReference>
<dbReference type="PROSITE" id="PS51387">
    <property type="entry name" value="FAD_PCMH"/>
    <property type="match status" value="1"/>
</dbReference>
<keyword evidence="11" id="KW-0520">NAD</keyword>
<dbReference type="Gene3D" id="3.30.390.50">
    <property type="entry name" value="CO dehydrogenase flavoprotein, C-terminal domain"/>
    <property type="match status" value="1"/>
</dbReference>
<dbReference type="InterPro" id="IPR036010">
    <property type="entry name" value="2Fe-2S_ferredoxin-like_sf"/>
</dbReference>
<evidence type="ECO:0000256" key="10">
    <source>
        <dbReference type="ARBA" id="ARBA00023014"/>
    </source>
</evidence>
<proteinExistence type="inferred from homology"/>
<feature type="binding site" evidence="15">
    <location>
        <position position="351"/>
    </location>
    <ligand>
        <name>FAD</name>
        <dbReference type="ChEBI" id="CHEBI:57692"/>
    </ligand>
</feature>
<keyword evidence="15" id="KW-0285">Flavoprotein</keyword>
<dbReference type="Pfam" id="PF20256">
    <property type="entry name" value="MoCoBD_2"/>
    <property type="match status" value="1"/>
</dbReference>
<dbReference type="Gene3D" id="3.90.1170.50">
    <property type="entry name" value="Aldehyde oxidase/xanthine dehydrogenase, a/b hammerhead"/>
    <property type="match status" value="1"/>
</dbReference>
<evidence type="ECO:0000313" key="19">
    <source>
        <dbReference type="Proteomes" id="UP001549921"/>
    </source>
</evidence>
<dbReference type="SMART" id="SM01092">
    <property type="entry name" value="CO_deh_flav_C"/>
    <property type="match status" value="1"/>
</dbReference>
<dbReference type="SUPFAM" id="SSF56176">
    <property type="entry name" value="FAD-binding/transporter-associated domain-like"/>
    <property type="match status" value="1"/>
</dbReference>
<dbReference type="SUPFAM" id="SSF54665">
    <property type="entry name" value="CO dehydrogenase molybdoprotein N-domain-like"/>
    <property type="match status" value="1"/>
</dbReference>
<comment type="cofactor">
    <cofactor evidence="16">
        <name>Mo-molybdopterin</name>
        <dbReference type="ChEBI" id="CHEBI:71302"/>
    </cofactor>
    <text evidence="16">Binds 1 Mo-molybdopterin (Mo-MPT) cofactor per subunit.</text>
</comment>
<feature type="binding site" evidence="15">
    <location>
        <position position="412"/>
    </location>
    <ligand>
        <name>FAD</name>
        <dbReference type="ChEBI" id="CHEBI:57692"/>
    </ligand>
</feature>
<dbReference type="PANTHER" id="PTHR11908:SF132">
    <property type="entry name" value="ALDEHYDE OXIDASE 1-RELATED"/>
    <property type="match status" value="1"/>
</dbReference>
<dbReference type="Pfam" id="PF03450">
    <property type="entry name" value="CO_deh_flav_C"/>
    <property type="match status" value="1"/>
</dbReference>
<accession>A0ABD0TNU7</accession>
<comment type="cofactor">
    <cofactor evidence="13">
        <name>[2Fe-2S] cluster</name>
        <dbReference type="ChEBI" id="CHEBI:190135"/>
    </cofactor>
</comment>
<dbReference type="InterPro" id="IPR002888">
    <property type="entry name" value="2Fe-2S-bd"/>
</dbReference>
<evidence type="ECO:0000256" key="15">
    <source>
        <dbReference type="PIRSR" id="PIRSR000127-2"/>
    </source>
</evidence>
<dbReference type="Pfam" id="PF01315">
    <property type="entry name" value="Ald_Xan_dh_C"/>
    <property type="match status" value="1"/>
</dbReference>
<dbReference type="InterPro" id="IPR016169">
    <property type="entry name" value="FAD-bd_PCMH_sub2"/>
</dbReference>
<keyword evidence="10 16" id="KW-0411">Iron-sulfur</keyword>
<evidence type="ECO:0000256" key="16">
    <source>
        <dbReference type="PIRSR" id="PIRSR000127-3"/>
    </source>
</evidence>
<keyword evidence="7 16" id="KW-0479">Metal-binding</keyword>
<feature type="binding site" evidence="16">
    <location>
        <position position="47"/>
    </location>
    <ligand>
        <name>[2Fe-2S] cluster</name>
        <dbReference type="ChEBI" id="CHEBI:190135"/>
        <label>1</label>
    </ligand>
</feature>
<evidence type="ECO:0000256" key="2">
    <source>
        <dbReference type="ARBA" id="ARBA00004275"/>
    </source>
</evidence>
<dbReference type="PANTHER" id="PTHR11908">
    <property type="entry name" value="XANTHINE DEHYDROGENASE"/>
    <property type="match status" value="1"/>
</dbReference>
<dbReference type="GO" id="GO:0046872">
    <property type="term" value="F:metal ion binding"/>
    <property type="evidence" value="ECO:0007669"/>
    <property type="project" value="UniProtKB-KW"/>
</dbReference>
<keyword evidence="12" id="KW-0576">Peroxisome</keyword>
<evidence type="ECO:0000256" key="14">
    <source>
        <dbReference type="PIRSR" id="PIRSR000127-1"/>
    </source>
</evidence>
<keyword evidence="15" id="KW-0274">FAD</keyword>
<dbReference type="SUPFAM" id="SSF55447">
    <property type="entry name" value="CO dehydrogenase flavoprotein C-terminal domain-like"/>
    <property type="match status" value="1"/>
</dbReference>
<feature type="binding site" evidence="16">
    <location>
        <position position="787"/>
    </location>
    <ligand>
        <name>Mo-molybdopterin</name>
        <dbReference type="ChEBI" id="CHEBI:71302"/>
    </ligand>
    <ligandPart>
        <name>Mo</name>
        <dbReference type="ChEBI" id="CHEBI:28685"/>
    </ligandPart>
</feature>
<dbReference type="PIRSF" id="PIRSF000127">
    <property type="entry name" value="Xanthine_DH"/>
    <property type="match status" value="1"/>
</dbReference>
<feature type="binding site" evidence="16">
    <location>
        <position position="50"/>
    </location>
    <ligand>
        <name>[2Fe-2S] cluster</name>
        <dbReference type="ChEBI" id="CHEBI:190135"/>
        <label>1</label>
    </ligand>
</feature>
<comment type="cofactor">
    <cofactor evidence="16">
        <name>[2Fe-2S] cluster</name>
        <dbReference type="ChEBI" id="CHEBI:190135"/>
    </cofactor>
    <text evidence="16">Binds 2 [2Fe-2S] clusters.</text>
</comment>
<dbReference type="SUPFAM" id="SSF47741">
    <property type="entry name" value="CO dehydrogenase ISP C-domain like"/>
    <property type="match status" value="1"/>
</dbReference>
<feature type="binding site" evidence="16">
    <location>
        <position position="756"/>
    </location>
    <ligand>
        <name>Mo-molybdopterin</name>
        <dbReference type="ChEBI" id="CHEBI:71302"/>
    </ligand>
    <ligandPart>
        <name>Mo</name>
        <dbReference type="ChEBI" id="CHEBI:28685"/>
    </ligandPart>
</feature>
<evidence type="ECO:0000259" key="17">
    <source>
        <dbReference type="PROSITE" id="PS51387"/>
    </source>
</evidence>
<dbReference type="Proteomes" id="UP001549921">
    <property type="component" value="Unassembled WGS sequence"/>
</dbReference>
<dbReference type="SUPFAM" id="SSF56003">
    <property type="entry name" value="Molybdenum cofactor-binding domain"/>
    <property type="match status" value="1"/>
</dbReference>
<dbReference type="InterPro" id="IPR036683">
    <property type="entry name" value="CO_DH_flav_C_dom_sf"/>
</dbReference>
<feature type="binding site" evidence="16">
    <location>
        <position position="147"/>
    </location>
    <ligand>
        <name>[2Fe-2S] cluster</name>
        <dbReference type="ChEBI" id="CHEBI:190135"/>
        <label>2</label>
    </ligand>
</feature>
<evidence type="ECO:0000256" key="3">
    <source>
        <dbReference type="ARBA" id="ARBA00006849"/>
    </source>
</evidence>
<dbReference type="Pfam" id="PF00111">
    <property type="entry name" value="Fer2"/>
    <property type="match status" value="1"/>
</dbReference>
<dbReference type="InterPro" id="IPR037165">
    <property type="entry name" value="AldOxase/xan_DH_Mopterin-bd_sf"/>
</dbReference>
<comment type="caution">
    <text evidence="18">The sequence shown here is derived from an EMBL/GenBank/DDBJ whole genome shotgun (WGS) entry which is preliminary data.</text>
</comment>
<feature type="binding site" evidence="16">
    <location>
        <position position="899"/>
    </location>
    <ligand>
        <name>Mo-molybdopterin</name>
        <dbReference type="ChEBI" id="CHEBI:71302"/>
    </ligand>
    <ligandPart>
        <name>Mo</name>
        <dbReference type="ChEBI" id="CHEBI:28685"/>
    </ligandPart>
</feature>
<evidence type="ECO:0000256" key="7">
    <source>
        <dbReference type="ARBA" id="ARBA00022723"/>
    </source>
</evidence>
<dbReference type="SUPFAM" id="SSF54292">
    <property type="entry name" value="2Fe-2S ferredoxin-like"/>
    <property type="match status" value="1"/>
</dbReference>
<dbReference type="InterPro" id="IPR002346">
    <property type="entry name" value="Mopterin_DH_FAD-bd"/>
</dbReference>
<name>A0ABD0TNU7_LOXSC</name>
<dbReference type="Pfam" id="PF00941">
    <property type="entry name" value="FAD_binding_5"/>
    <property type="match status" value="1"/>
</dbReference>
<dbReference type="Gene3D" id="1.10.150.120">
    <property type="entry name" value="[2Fe-2S]-binding domain"/>
    <property type="match status" value="1"/>
</dbReference>
<dbReference type="GO" id="GO:0005777">
    <property type="term" value="C:peroxisome"/>
    <property type="evidence" value="ECO:0007669"/>
    <property type="project" value="UniProtKB-SubCell"/>
</dbReference>
<dbReference type="InterPro" id="IPR046867">
    <property type="entry name" value="AldOxase/xan_DH_MoCoBD2"/>
</dbReference>
<evidence type="ECO:0000313" key="18">
    <source>
        <dbReference type="EMBL" id="KAL0851037.1"/>
    </source>
</evidence>
<feature type="binding site" evidence="16">
    <location>
        <position position="114"/>
    </location>
    <ligand>
        <name>[2Fe-2S] cluster</name>
        <dbReference type="ChEBI" id="CHEBI:190135"/>
        <label>2</label>
    </ligand>
</feature>
<dbReference type="EMBL" id="JBEDNZ010000002">
    <property type="protein sequence ID" value="KAL0851037.1"/>
    <property type="molecule type" value="Genomic_DNA"/>
</dbReference>
<dbReference type="Gene3D" id="3.30.365.10">
    <property type="entry name" value="Aldehyde oxidase/xanthine dehydrogenase, molybdopterin binding domain"/>
    <property type="match status" value="4"/>
</dbReference>
<dbReference type="Pfam" id="PF01799">
    <property type="entry name" value="Fer2_2"/>
    <property type="match status" value="1"/>
</dbReference>
<keyword evidence="5 16" id="KW-0500">Molybdenum</keyword>
<comment type="subunit">
    <text evidence="4">Homodimer.</text>
</comment>
<dbReference type="GO" id="GO:0016491">
    <property type="term" value="F:oxidoreductase activity"/>
    <property type="evidence" value="ECO:0007669"/>
    <property type="project" value="UniProtKB-KW"/>
</dbReference>
<evidence type="ECO:0000256" key="6">
    <source>
        <dbReference type="ARBA" id="ARBA00022714"/>
    </source>
</evidence>
<dbReference type="CDD" id="cd00207">
    <property type="entry name" value="fer2"/>
    <property type="match status" value="1"/>
</dbReference>
<keyword evidence="6 16" id="KW-0001">2Fe-2S</keyword>
<evidence type="ECO:0000256" key="1">
    <source>
        <dbReference type="ARBA" id="ARBA00001974"/>
    </source>
</evidence>
<gene>
    <name evidence="18" type="ORF">ABMA28_006928</name>
</gene>
<comment type="similarity">
    <text evidence="3">Belongs to the xanthine dehydrogenase family.</text>
</comment>
<feature type="binding site" evidence="16">
    <location>
        <position position="71"/>
    </location>
    <ligand>
        <name>[2Fe-2S] cluster</name>
        <dbReference type="ChEBI" id="CHEBI:190135"/>
        <label>1</label>
    </ligand>
</feature>
<dbReference type="InterPro" id="IPR036884">
    <property type="entry name" value="2Fe-2S-bd_dom_sf"/>
</dbReference>
<evidence type="ECO:0000256" key="4">
    <source>
        <dbReference type="ARBA" id="ARBA00011738"/>
    </source>
</evidence>
<evidence type="ECO:0000256" key="12">
    <source>
        <dbReference type="ARBA" id="ARBA00023140"/>
    </source>
</evidence>
<protein>
    <recommendedName>
        <fullName evidence="17">FAD-binding PCMH-type domain-containing protein</fullName>
    </recommendedName>
</protein>
<dbReference type="Gene3D" id="3.10.20.30">
    <property type="match status" value="1"/>
</dbReference>
<dbReference type="Pfam" id="PF02738">
    <property type="entry name" value="MoCoBD_1"/>
    <property type="match status" value="1"/>
</dbReference>
<keyword evidence="8" id="KW-0560">Oxidoreductase</keyword>
<dbReference type="InterPro" id="IPR001041">
    <property type="entry name" value="2Fe-2S_ferredoxin-type"/>
</dbReference>
<organism evidence="18 19">
    <name type="scientific">Loxostege sticticalis</name>
    <name type="common">Beet webworm moth</name>
    <dbReference type="NCBI Taxonomy" id="481309"/>
    <lineage>
        <taxon>Eukaryota</taxon>
        <taxon>Metazoa</taxon>
        <taxon>Ecdysozoa</taxon>
        <taxon>Arthropoda</taxon>
        <taxon>Hexapoda</taxon>
        <taxon>Insecta</taxon>
        <taxon>Pterygota</taxon>
        <taxon>Neoptera</taxon>
        <taxon>Endopterygota</taxon>
        <taxon>Lepidoptera</taxon>
        <taxon>Glossata</taxon>
        <taxon>Ditrysia</taxon>
        <taxon>Pyraloidea</taxon>
        <taxon>Crambidae</taxon>
        <taxon>Pyraustinae</taxon>
        <taxon>Loxostege</taxon>
    </lineage>
</organism>
<sequence length="1283" mass="143788">MDRVYFKINGKKYSAGGEFTIDTTLNEFIRRHAEMRGTKYMCKEGGCGCCVVNVRVPSPGGEENSFSVNSCLVLIMSCDNWDITTIEGIGNRKDGYNIIQRRLNHFFGSQCGYCSPGFLMSLYSLMQQKNRHLTEKEIEKSFGSNLCRCTGYRPILEAFKSLAVDVSPNVFEKIKDIEDIDQHICPKSGKKCKDSCSSKELQDWCLINLKKNDAPLEKPKQMTLADGRLWFIAYNIEEIFQTLDQVGYDSYMLVAGNTGKGVRPVISYPKVFIDISNVKELQSHYLDVNLVLGANMTLTDTMTLFKELASTNDDFWYLQVLYDHIDRVAHIPVRNIGTLAGNLVVKNNHPDFQSDIFLLLDCVGATVTLVDRNKQPTELTMPEFLKTNVVGKVMTEIKLPPLSRHYKLVTYKITPRMQNAHAEVNSGFLFKFDPDSQKIVNARIVYGSIAPYFTHAYETEQFLVGRNIFDNNVLQGALRCLESEIHAEENPPDPSPRFRKKVAISLFYKCILKLCPQDIVSPFYKSGSTTPYYDRPPVSHSYQEFDTDKKDYPLTQPVLKREGMIQCAGEAVYSDDIPAIKDEVFAAFALSHITKGDIESIDATEAMKIKGVITVLTSADIPGINSNVKVQGFINMVENEELLAGTQVRYYNQPVAIVVAKNQDIADRASNFVKVNYKNISKRPLVLTIEDAIKAPKDEKRIVTYPGITPTEKGGNVKKVIKGEFYSPLAYHYMMELHTTVVKPVDEGLEVYCSTQWMDQIQAGIAQVLKIPESFIIVNTKRCGGGFGCKISRANLPACAAALVAKKLNRPCRLAMRMPDITRATGKRCNSKLNYEVGVDDNGEIQYMDAVFFINDGLVSNENENALATNSFRNCYNSNRWKLDSFATITDLPGNCYMRGPGGYEGISAIEHIMDHIAVEINRDPILVRMANYRKNDNLLPDLVPKFTKRVNYDERLKSIKKFNDHNRWKKRGIAFHNMAFPANYIGNYVALVSVYHGDGSVVVSIGGVEIGQGIFTRVAQVAASELRVPLEKVSVLPCYNFATPNNYSTASSITTECSAYAVIRCCDQINARLAPVRAAMPAATFEEIVIAADAQGINLQANYLTSQNDPRLVDYSVFGVAVTEVEVDILTGMKWIVRADILEDAGRSINPVLDVGQVEGAFIQSLSSWIMEEIKYNKQTGELLTDRTWNYKIFGAKDIPHDFRVYLLRRAFNPVGILGSKAIGEPPLCLAHVIVESLREAIQASRHDSGYDIPRHLPLDIPVSNESVVHAAEVRIEEMVLY</sequence>
<feature type="binding site" evidence="16">
    <location>
        <position position="149"/>
    </location>
    <ligand>
        <name>[2Fe-2S] cluster</name>
        <dbReference type="ChEBI" id="CHEBI:190135"/>
        <label>2</label>
    </ligand>
</feature>
<dbReference type="InterPro" id="IPR016208">
    <property type="entry name" value="Ald_Oxase/xanthine_DH-like"/>
</dbReference>
<dbReference type="InterPro" id="IPR036856">
    <property type="entry name" value="Ald_Oxase/Xan_DH_a/b_sf"/>
</dbReference>
<dbReference type="SMART" id="SM01008">
    <property type="entry name" value="Ald_Xan_dh_C"/>
    <property type="match status" value="1"/>
</dbReference>
<evidence type="ECO:0000256" key="11">
    <source>
        <dbReference type="ARBA" id="ARBA00023027"/>
    </source>
</evidence>
<dbReference type="FunFam" id="3.10.20.30:FF:000012">
    <property type="entry name" value="Xanthine dehydrogenase/oxidase"/>
    <property type="match status" value="1"/>
</dbReference>
<evidence type="ECO:0000256" key="8">
    <source>
        <dbReference type="ARBA" id="ARBA00023002"/>
    </source>
</evidence>
<dbReference type="InterPro" id="IPR016166">
    <property type="entry name" value="FAD-bd_PCMH"/>
</dbReference>
<feature type="binding site" evidence="16">
    <location>
        <position position="42"/>
    </location>
    <ligand>
        <name>[2Fe-2S] cluster</name>
        <dbReference type="ChEBI" id="CHEBI:190135"/>
        <label>1</label>
    </ligand>
</feature>
<comment type="subcellular location">
    <subcellularLocation>
        <location evidence="2">Peroxisome</location>
    </subcellularLocation>
</comment>
<evidence type="ECO:0000256" key="9">
    <source>
        <dbReference type="ARBA" id="ARBA00023004"/>
    </source>
</evidence>
<dbReference type="InterPro" id="IPR005107">
    <property type="entry name" value="CO_DH_flav_C"/>
</dbReference>
<feature type="active site" description="Proton acceptor" evidence="14">
    <location>
        <position position="1226"/>
    </location>
</feature>
<evidence type="ECO:0000256" key="13">
    <source>
        <dbReference type="ARBA" id="ARBA00034078"/>
    </source>
</evidence>
<dbReference type="InterPro" id="IPR012675">
    <property type="entry name" value="Beta-grasp_dom_sf"/>
</dbReference>
<dbReference type="GO" id="GO:0051537">
    <property type="term" value="F:2 iron, 2 sulfur cluster binding"/>
    <property type="evidence" value="ECO:0007669"/>
    <property type="project" value="UniProtKB-KW"/>
</dbReference>
<dbReference type="InterPro" id="IPR036318">
    <property type="entry name" value="FAD-bd_PCMH-like_sf"/>
</dbReference>
<comment type="cofactor">
    <cofactor evidence="1 15">
        <name>FAD</name>
        <dbReference type="ChEBI" id="CHEBI:57692"/>
    </cofactor>
</comment>
<dbReference type="Gene3D" id="3.30.465.10">
    <property type="match status" value="1"/>
</dbReference>
<keyword evidence="9 16" id="KW-0408">Iron</keyword>
<dbReference type="InterPro" id="IPR008274">
    <property type="entry name" value="AldOxase/xan_DH_MoCoBD1"/>
</dbReference>
<reference evidence="18 19" key="1">
    <citation type="submission" date="2024-06" db="EMBL/GenBank/DDBJ databases">
        <title>A chromosome-level genome assembly of beet webworm, Loxostege sticticalis.</title>
        <authorList>
            <person name="Zhang Y."/>
        </authorList>
    </citation>
    <scope>NUCLEOTIDE SEQUENCE [LARGE SCALE GENOMIC DNA]</scope>
    <source>
        <strain evidence="18">AQ028</strain>
        <tissue evidence="18">Male pupae</tissue>
    </source>
</reference>
<feature type="binding site" evidence="16">
    <location>
        <position position="111"/>
    </location>
    <ligand>
        <name>[2Fe-2S] cluster</name>
        <dbReference type="ChEBI" id="CHEBI:190135"/>
        <label>2</label>
    </ligand>
</feature>
<dbReference type="InterPro" id="IPR000674">
    <property type="entry name" value="Ald_Oxase/Xan_DH_a/b"/>
</dbReference>
<evidence type="ECO:0000256" key="5">
    <source>
        <dbReference type="ARBA" id="ARBA00022505"/>
    </source>
</evidence>